<dbReference type="EMBL" id="CP107551">
    <property type="protein sequence ID" value="UYP17973.1"/>
    <property type="molecule type" value="Genomic_DNA"/>
</dbReference>
<evidence type="ECO:0000313" key="2">
    <source>
        <dbReference type="Proteomes" id="UP001156484"/>
    </source>
</evidence>
<protein>
    <submittedName>
        <fullName evidence="1">Uncharacterized protein</fullName>
    </submittedName>
</protein>
<evidence type="ECO:0000313" key="1">
    <source>
        <dbReference type="EMBL" id="UYP17973.1"/>
    </source>
</evidence>
<organism evidence="1 2">
    <name type="scientific">Rhodococcus sacchari</name>
    <dbReference type="NCBI Taxonomy" id="2962047"/>
    <lineage>
        <taxon>Bacteria</taxon>
        <taxon>Bacillati</taxon>
        <taxon>Actinomycetota</taxon>
        <taxon>Actinomycetes</taxon>
        <taxon>Mycobacteriales</taxon>
        <taxon>Nocardiaceae</taxon>
        <taxon>Rhodococcus</taxon>
    </lineage>
</organism>
<dbReference type="Proteomes" id="UP001156484">
    <property type="component" value="Chromosome"/>
</dbReference>
<proteinExistence type="predicted"/>
<reference evidence="1" key="1">
    <citation type="submission" date="2022-10" db="EMBL/GenBank/DDBJ databases">
        <title>Rhodococcus ferula Z13 complete genome.</title>
        <authorList>
            <person name="Long X."/>
            <person name="Zang M."/>
        </authorList>
    </citation>
    <scope>NUCLEOTIDE SEQUENCE</scope>
    <source>
        <strain evidence="1">Z13</strain>
    </source>
</reference>
<name>A0ACD4DDB3_9NOCA</name>
<sequence>MTTPVDPGRILDAGAGGLRFVTDHLPLLHARGRATDLTAADLRVRYDEQRHLPLQALAEDAAVARTLAARLGRRVDEQHGLLDRLGEAWDGSAAGYARAELRATIAWGAAAHLATAALAVALEAAVDSVAGALRGKAQAMAAFEHVDVEVCPVEDLVTQVEEAIEVLIGACDDTRRAVEDTFAGLAEAVRQVADTAETPTEPVETTSAGDAPHQNDPPPRDAAPSQPDTLGPAAPALRVPSRRGADGTPERAPTTEDHPEPRADGDEGDGVVLAEAGPL</sequence>
<accession>A0ACD4DDB3</accession>
<gene>
    <name evidence="1" type="ORF">OED52_15030</name>
</gene>
<keyword evidence="2" id="KW-1185">Reference proteome</keyword>